<accession>A0A840SCA9</accession>
<dbReference type="Proteomes" id="UP000578697">
    <property type="component" value="Unassembled WGS sequence"/>
</dbReference>
<dbReference type="GO" id="GO:0009098">
    <property type="term" value="P:L-leucine biosynthetic process"/>
    <property type="evidence" value="ECO:0007669"/>
    <property type="project" value="TreeGrafter"/>
</dbReference>
<dbReference type="Pfam" id="PF00682">
    <property type="entry name" value="HMGL-like"/>
    <property type="match status" value="1"/>
</dbReference>
<keyword evidence="5" id="KW-1185">Reference proteome</keyword>
<reference evidence="3 5" key="2">
    <citation type="submission" date="2020-08" db="EMBL/GenBank/DDBJ databases">
        <title>Genomic Encyclopedia of Type Strains, Phase IV (KMG-IV): sequencing the most valuable type-strain genomes for metagenomic binning, comparative biology and taxonomic classification.</title>
        <authorList>
            <person name="Goeker M."/>
        </authorList>
    </citation>
    <scope>NUCLEOTIDE SEQUENCE [LARGE SCALE GENOMIC DNA]</scope>
    <source>
        <strain evidence="3 5">DSM 103679</strain>
    </source>
</reference>
<evidence type="ECO:0000259" key="2">
    <source>
        <dbReference type="Pfam" id="PF00682"/>
    </source>
</evidence>
<protein>
    <submittedName>
        <fullName evidence="3">4-hydroxy 2-oxovalerate aldolase</fullName>
        <ecNumber evidence="3">4.1.3.39</ecNumber>
    </submittedName>
    <submittedName>
        <fullName evidence="4">4-hydroxy-2-ketovalerate aldolase</fullName>
    </submittedName>
</protein>
<dbReference type="GO" id="GO:0008701">
    <property type="term" value="F:4-hydroxy-2-oxovalerate aldolase activity"/>
    <property type="evidence" value="ECO:0007669"/>
    <property type="project" value="UniProtKB-EC"/>
</dbReference>
<dbReference type="RefSeq" id="WP_184651245.1">
    <property type="nucleotide sequence ID" value="NZ_JACHFR010000001.1"/>
</dbReference>
<dbReference type="AlphaFoldDB" id="A0A840SCA9"/>
<dbReference type="InterPro" id="IPR050073">
    <property type="entry name" value="2-IPM_HCS-like"/>
</dbReference>
<evidence type="ECO:0000313" key="5">
    <source>
        <dbReference type="Proteomes" id="UP000578697"/>
    </source>
</evidence>
<keyword evidence="1" id="KW-0464">Manganese</keyword>
<organism evidence="3 5">
    <name type="scientific">Treponema rectale</name>
    <dbReference type="NCBI Taxonomy" id="744512"/>
    <lineage>
        <taxon>Bacteria</taxon>
        <taxon>Pseudomonadati</taxon>
        <taxon>Spirochaetota</taxon>
        <taxon>Spirochaetia</taxon>
        <taxon>Spirochaetales</taxon>
        <taxon>Treponemataceae</taxon>
        <taxon>Treponema</taxon>
    </lineage>
</organism>
<dbReference type="SUPFAM" id="SSF51569">
    <property type="entry name" value="Aldolase"/>
    <property type="match status" value="1"/>
</dbReference>
<dbReference type="EMBL" id="CP031517">
    <property type="protein sequence ID" value="QOS40475.1"/>
    <property type="molecule type" value="Genomic_DNA"/>
</dbReference>
<reference evidence="4 6" key="1">
    <citation type="submission" date="2018-08" db="EMBL/GenBank/DDBJ databases">
        <title>The first complete genome of Treponema rectale (CHPAT), a commensal spirochete of the bovine rectum.</title>
        <authorList>
            <person name="Staton G.J."/>
            <person name="Clegg S.R."/>
            <person name="Carter S.D."/>
            <person name="Radford A.D."/>
            <person name="Darby A."/>
            <person name="Hall N."/>
            <person name="Birtles R.J."/>
            <person name="Evans N.J."/>
        </authorList>
    </citation>
    <scope>NUCLEOTIDE SEQUENCE [LARGE SCALE GENOMIC DNA]</scope>
    <source>
        <strain evidence="4 6">CHPA</strain>
    </source>
</reference>
<dbReference type="Proteomes" id="UP000593591">
    <property type="component" value="Chromosome"/>
</dbReference>
<evidence type="ECO:0000313" key="4">
    <source>
        <dbReference type="EMBL" id="QOS40475.1"/>
    </source>
</evidence>
<dbReference type="KEGG" id="trc:DYE49_08395"/>
<evidence type="ECO:0000313" key="6">
    <source>
        <dbReference type="Proteomes" id="UP000593591"/>
    </source>
</evidence>
<gene>
    <name evidence="4" type="ORF">DYE49_08395</name>
    <name evidence="3" type="ORF">HNP77_000142</name>
</gene>
<name>A0A840SCA9_9SPIR</name>
<dbReference type="Gene3D" id="3.20.20.70">
    <property type="entry name" value="Aldolase class I"/>
    <property type="match status" value="1"/>
</dbReference>
<dbReference type="EMBL" id="JACHFR010000001">
    <property type="protein sequence ID" value="MBB5217798.1"/>
    <property type="molecule type" value="Genomic_DNA"/>
</dbReference>
<dbReference type="InterPro" id="IPR013785">
    <property type="entry name" value="Aldolase_TIM"/>
</dbReference>
<dbReference type="EC" id="4.1.3.39" evidence="3"/>
<dbReference type="PANTHER" id="PTHR10277">
    <property type="entry name" value="HOMOCITRATE SYNTHASE-RELATED"/>
    <property type="match status" value="1"/>
</dbReference>
<dbReference type="CDD" id="cd07944">
    <property type="entry name" value="DRE_TIM_HOA_like"/>
    <property type="match status" value="1"/>
</dbReference>
<sequence length="524" mass="59677">MNNISILDCTLRDGGYINNWEFGQDSIKQILHSLCESNVEIIECGFLRDEDYNVNRSVFSSVKQIAEMIQPKKESAMYVAMIALGDIDVNKISERTGNSIDGIRLTFHKHQWNEAKESAKILMEKGYKVFVQPVGTTSYSDMELLKLLLDVNILKPFAFYLVDTLGIMYRKDLQRSFFLIDNNLDSEISVGFHSHNNLQLSFANAQELMRFHTKRKIIIDASVYGMGRGVGNLSSELLTQYINVNVEERYSILPLLKIADEYLIEIYNKHRWGYSLPYFLSGIEKCHPNYASYLMEKETLSIESISKVLSLLPVDKRNLFDKSLIEELYLEYQKSDIDDNDVVKELKEICENKTVLLLASGKSILQKVEEIKTVIKNEKAVVFAINFSPDFLKSDYVFVTNQKRLSNLKNVNSAKVIASSNLKNEEFNFDYIINYSSYLGIGSGSDNAGAMLIRLLSKINVGKLYLAGFDGFNPNTVENYCVQNNSAILESETAAQKNQSISIQLKNALNKLSYILLTPTRYEI</sequence>
<evidence type="ECO:0000313" key="3">
    <source>
        <dbReference type="EMBL" id="MBB5217798.1"/>
    </source>
</evidence>
<keyword evidence="3" id="KW-0456">Lyase</keyword>
<dbReference type="PANTHER" id="PTHR10277:SF9">
    <property type="entry name" value="2-ISOPROPYLMALATE SYNTHASE 1, CHLOROPLASTIC-RELATED"/>
    <property type="match status" value="1"/>
</dbReference>
<evidence type="ECO:0000256" key="1">
    <source>
        <dbReference type="ARBA" id="ARBA00023211"/>
    </source>
</evidence>
<dbReference type="InterPro" id="IPR000891">
    <property type="entry name" value="PYR_CT"/>
</dbReference>
<dbReference type="GO" id="GO:0003852">
    <property type="term" value="F:2-isopropylmalate synthase activity"/>
    <property type="evidence" value="ECO:0007669"/>
    <property type="project" value="TreeGrafter"/>
</dbReference>
<feature type="domain" description="Pyruvate carboxyltransferase" evidence="2">
    <location>
        <begin position="4"/>
        <end position="243"/>
    </location>
</feature>
<proteinExistence type="predicted"/>